<name>A0ABP0T4W1_RICHE</name>
<reference evidence="1 2" key="1">
    <citation type="submission" date="2024-02" db="EMBL/GenBank/DDBJ databases">
        <authorList>
            <person name="Nijsse B."/>
            <person name="Sprong H."/>
        </authorList>
    </citation>
    <scope>NUCLEOTIDE SEQUENCE [LARGE SCALE GENOMIC DNA]</scope>
    <source>
        <strain evidence="1">OB144</strain>
    </source>
</reference>
<protein>
    <submittedName>
        <fullName evidence="1">HEAT repeat domain-containing protein</fullName>
    </submittedName>
</protein>
<dbReference type="InterPro" id="IPR016024">
    <property type="entry name" value="ARM-type_fold"/>
</dbReference>
<evidence type="ECO:0000313" key="1">
    <source>
        <dbReference type="EMBL" id="CAK9120910.1"/>
    </source>
</evidence>
<proteinExistence type="predicted"/>
<accession>A0ABP0T4W1</accession>
<dbReference type="RefSeq" id="WP_232203639.1">
    <property type="nucleotide sequence ID" value="NZ_OY974080.1"/>
</dbReference>
<dbReference type="Gene3D" id="1.25.10.10">
    <property type="entry name" value="Leucine-rich Repeat Variant"/>
    <property type="match status" value="1"/>
</dbReference>
<organism evidence="1 2">
    <name type="scientific">Rickettsia helvetica</name>
    <dbReference type="NCBI Taxonomy" id="35789"/>
    <lineage>
        <taxon>Bacteria</taxon>
        <taxon>Pseudomonadati</taxon>
        <taxon>Pseudomonadota</taxon>
        <taxon>Alphaproteobacteria</taxon>
        <taxon>Rickettsiales</taxon>
        <taxon>Rickettsiaceae</taxon>
        <taxon>Rickettsieae</taxon>
        <taxon>Rickettsia</taxon>
        <taxon>spotted fever group</taxon>
    </lineage>
</organism>
<dbReference type="EMBL" id="OZ018776">
    <property type="protein sequence ID" value="CAK9120910.1"/>
    <property type="molecule type" value="Genomic_DNA"/>
</dbReference>
<sequence>MITNEEEFKKQPEVANFPEWKKSFYYIIHVGMYENYEEAMNYIIKNLKNPEELLQAAAIQALDIVVRRFNNIKEELILPILFKNLRSDSERIKYETIDT</sequence>
<dbReference type="SUPFAM" id="SSF48371">
    <property type="entry name" value="ARM repeat"/>
    <property type="match status" value="1"/>
</dbReference>
<dbReference type="Proteomes" id="UP001642485">
    <property type="component" value="Chromosome"/>
</dbReference>
<keyword evidence="2" id="KW-1185">Reference proteome</keyword>
<gene>
    <name evidence="1" type="ORF">OB144RH_03885</name>
</gene>
<dbReference type="InterPro" id="IPR011989">
    <property type="entry name" value="ARM-like"/>
</dbReference>
<evidence type="ECO:0000313" key="2">
    <source>
        <dbReference type="Proteomes" id="UP001642485"/>
    </source>
</evidence>